<comment type="caution">
    <text evidence="4">The sequence shown here is derived from an EMBL/GenBank/DDBJ whole genome shotgun (WGS) entry which is preliminary data.</text>
</comment>
<name>A0ABN2JH55_9MICO</name>
<evidence type="ECO:0000259" key="3">
    <source>
        <dbReference type="PROSITE" id="PS51168"/>
    </source>
</evidence>
<dbReference type="PROSITE" id="PS51168">
    <property type="entry name" value="CHORISMATE_MUT_2"/>
    <property type="match status" value="1"/>
</dbReference>
<evidence type="ECO:0000313" key="5">
    <source>
        <dbReference type="Proteomes" id="UP001501138"/>
    </source>
</evidence>
<evidence type="ECO:0000256" key="2">
    <source>
        <dbReference type="SAM" id="MobiDB-lite"/>
    </source>
</evidence>
<dbReference type="Pfam" id="PF01817">
    <property type="entry name" value="CM_2"/>
    <property type="match status" value="1"/>
</dbReference>
<dbReference type="InterPro" id="IPR036263">
    <property type="entry name" value="Chorismate_II_sf"/>
</dbReference>
<keyword evidence="1" id="KW-0413">Isomerase</keyword>
<dbReference type="InterPro" id="IPR036979">
    <property type="entry name" value="CM_dom_sf"/>
</dbReference>
<evidence type="ECO:0000256" key="1">
    <source>
        <dbReference type="ARBA" id="ARBA00023235"/>
    </source>
</evidence>
<dbReference type="Proteomes" id="UP001501138">
    <property type="component" value="Unassembled WGS sequence"/>
</dbReference>
<feature type="compositionally biased region" description="Low complexity" evidence="2">
    <location>
        <begin position="1"/>
        <end position="19"/>
    </location>
</feature>
<proteinExistence type="predicted"/>
<feature type="region of interest" description="Disordered" evidence="2">
    <location>
        <begin position="111"/>
        <end position="130"/>
    </location>
</feature>
<dbReference type="InterPro" id="IPR010951">
    <property type="entry name" value="CM_bact"/>
</dbReference>
<keyword evidence="5" id="KW-1185">Reference proteome</keyword>
<protein>
    <recommendedName>
        <fullName evidence="3">Chorismate mutase domain-containing protein</fullName>
    </recommendedName>
</protein>
<evidence type="ECO:0000313" key="4">
    <source>
        <dbReference type="EMBL" id="GAA1726962.1"/>
    </source>
</evidence>
<feature type="domain" description="Chorismate mutase" evidence="3">
    <location>
        <begin position="20"/>
        <end position="111"/>
    </location>
</feature>
<dbReference type="NCBIfam" id="TIGR01795">
    <property type="entry name" value="CM_mono_cladeE"/>
    <property type="match status" value="1"/>
</dbReference>
<dbReference type="InterPro" id="IPR002701">
    <property type="entry name" value="CM_II_prokaryot"/>
</dbReference>
<dbReference type="EMBL" id="BAAAPM010000004">
    <property type="protein sequence ID" value="GAA1726962.1"/>
    <property type="molecule type" value="Genomic_DNA"/>
</dbReference>
<organism evidence="4 5">
    <name type="scientific">Isoptericola hypogeus</name>
    <dbReference type="NCBI Taxonomy" id="300179"/>
    <lineage>
        <taxon>Bacteria</taxon>
        <taxon>Bacillati</taxon>
        <taxon>Actinomycetota</taxon>
        <taxon>Actinomycetes</taxon>
        <taxon>Micrococcales</taxon>
        <taxon>Promicromonosporaceae</taxon>
        <taxon>Isoptericola</taxon>
    </lineage>
</organism>
<feature type="compositionally biased region" description="Basic and acidic residues" evidence="2">
    <location>
        <begin position="111"/>
        <end position="122"/>
    </location>
</feature>
<sequence>MPENPADAVRPADAADAPARPMPSEILGLRASIDNIDSALVHLLAERFKMTQRVGELKAVGGLPPADPSRDRQQIDRLKGIASGAGLDPEFAEQFRNFIVSEVIRHHERIAAEHAAGRRKGELPPLDTYS</sequence>
<gene>
    <name evidence="4" type="ORF">GCM10009809_23330</name>
</gene>
<dbReference type="PANTHER" id="PTHR38041:SF1">
    <property type="entry name" value="CHORISMATE MUTASE"/>
    <property type="match status" value="1"/>
</dbReference>
<dbReference type="PANTHER" id="PTHR38041">
    <property type="entry name" value="CHORISMATE MUTASE"/>
    <property type="match status" value="1"/>
</dbReference>
<dbReference type="InterPro" id="IPR051331">
    <property type="entry name" value="Chorismate_mutase-related"/>
</dbReference>
<dbReference type="RefSeq" id="WP_425553751.1">
    <property type="nucleotide sequence ID" value="NZ_BAAAPM010000004.1"/>
</dbReference>
<accession>A0ABN2JH55</accession>
<reference evidence="4 5" key="1">
    <citation type="journal article" date="2019" name="Int. J. Syst. Evol. Microbiol.">
        <title>The Global Catalogue of Microorganisms (GCM) 10K type strain sequencing project: providing services to taxonomists for standard genome sequencing and annotation.</title>
        <authorList>
            <consortium name="The Broad Institute Genomics Platform"/>
            <consortium name="The Broad Institute Genome Sequencing Center for Infectious Disease"/>
            <person name="Wu L."/>
            <person name="Ma J."/>
        </authorList>
    </citation>
    <scope>NUCLEOTIDE SEQUENCE [LARGE SCALE GENOMIC DNA]</scope>
    <source>
        <strain evidence="4 5">JCM 15589</strain>
    </source>
</reference>
<feature type="region of interest" description="Disordered" evidence="2">
    <location>
        <begin position="1"/>
        <end position="21"/>
    </location>
</feature>
<dbReference type="SMART" id="SM00830">
    <property type="entry name" value="CM_2"/>
    <property type="match status" value="1"/>
</dbReference>
<dbReference type="SUPFAM" id="SSF48600">
    <property type="entry name" value="Chorismate mutase II"/>
    <property type="match status" value="1"/>
</dbReference>
<dbReference type="NCBIfam" id="NF006691">
    <property type="entry name" value="PRK09239.1"/>
    <property type="match status" value="1"/>
</dbReference>
<dbReference type="Gene3D" id="1.20.59.10">
    <property type="entry name" value="Chorismate mutase"/>
    <property type="match status" value="1"/>
</dbReference>